<sequence>MTDASVAWEYLRKSPFSLLPTPFPIDCENKMSTTDSTFRKIHIELVRRENYFSPIPISDCTFDSLPEGILETDHPRFMRRPMTLDALCRYGEEDYTNDRPIHFVACFHGSKRRDPNTPRFAIKMAVHVEFGPGSCPDDVKKDLIREATFHVTNLKHLQGKIVPIHYGIWTAETTWGGTVVCSITEHRGTPWRSGGPYDTPENRMALASMMQDLHCSGFSHGQLGSGIKDHLLWDPRRNQPLIIDFKNGELTPCDHKLPLTTMDSLPLSWMLCSELIEVAFYLKLWGDKKFKDDPKAHELLQDYASHLCRESCTLAAPRRRCKR</sequence>
<protein>
    <recommendedName>
        <fullName evidence="3">Protein kinase domain-containing protein</fullName>
    </recommendedName>
</protein>
<name>A0A2H3BJG8_9AGAR</name>
<dbReference type="AlphaFoldDB" id="A0A2H3BJG8"/>
<evidence type="ECO:0000313" key="1">
    <source>
        <dbReference type="EMBL" id="PBK67162.1"/>
    </source>
</evidence>
<keyword evidence="2" id="KW-1185">Reference proteome</keyword>
<proteinExistence type="predicted"/>
<dbReference type="Proteomes" id="UP000218334">
    <property type="component" value="Unassembled WGS sequence"/>
</dbReference>
<dbReference type="EMBL" id="KZ293437">
    <property type="protein sequence ID" value="PBK67162.1"/>
    <property type="molecule type" value="Genomic_DNA"/>
</dbReference>
<organism evidence="1 2">
    <name type="scientific">Armillaria solidipes</name>
    <dbReference type="NCBI Taxonomy" id="1076256"/>
    <lineage>
        <taxon>Eukaryota</taxon>
        <taxon>Fungi</taxon>
        <taxon>Dikarya</taxon>
        <taxon>Basidiomycota</taxon>
        <taxon>Agaricomycotina</taxon>
        <taxon>Agaricomycetes</taxon>
        <taxon>Agaricomycetidae</taxon>
        <taxon>Agaricales</taxon>
        <taxon>Marasmiineae</taxon>
        <taxon>Physalacriaceae</taxon>
        <taxon>Armillaria</taxon>
    </lineage>
</organism>
<evidence type="ECO:0008006" key="3">
    <source>
        <dbReference type="Google" id="ProtNLM"/>
    </source>
</evidence>
<reference evidence="2" key="1">
    <citation type="journal article" date="2017" name="Nat. Ecol. Evol.">
        <title>Genome expansion and lineage-specific genetic innovations in the forest pathogenic fungi Armillaria.</title>
        <authorList>
            <person name="Sipos G."/>
            <person name="Prasanna A.N."/>
            <person name="Walter M.C."/>
            <person name="O'Connor E."/>
            <person name="Balint B."/>
            <person name="Krizsan K."/>
            <person name="Kiss B."/>
            <person name="Hess J."/>
            <person name="Varga T."/>
            <person name="Slot J."/>
            <person name="Riley R."/>
            <person name="Boka B."/>
            <person name="Rigling D."/>
            <person name="Barry K."/>
            <person name="Lee J."/>
            <person name="Mihaltcheva S."/>
            <person name="LaButti K."/>
            <person name="Lipzen A."/>
            <person name="Waldron R."/>
            <person name="Moloney N.M."/>
            <person name="Sperisen C."/>
            <person name="Kredics L."/>
            <person name="Vagvoelgyi C."/>
            <person name="Patrignani A."/>
            <person name="Fitzpatrick D."/>
            <person name="Nagy I."/>
            <person name="Doyle S."/>
            <person name="Anderson J.B."/>
            <person name="Grigoriev I.V."/>
            <person name="Gueldener U."/>
            <person name="Muensterkoetter M."/>
            <person name="Nagy L.G."/>
        </authorList>
    </citation>
    <scope>NUCLEOTIDE SEQUENCE [LARGE SCALE GENOMIC DNA]</scope>
    <source>
        <strain evidence="2">28-4</strain>
    </source>
</reference>
<evidence type="ECO:0000313" key="2">
    <source>
        <dbReference type="Proteomes" id="UP000218334"/>
    </source>
</evidence>
<accession>A0A2H3BJG8</accession>
<gene>
    <name evidence="1" type="ORF">ARMSODRAFT_321033</name>
</gene>